<dbReference type="AlphaFoldDB" id="A0AAD8P3U2"/>
<dbReference type="Pfam" id="PF03514">
    <property type="entry name" value="GRAS"/>
    <property type="match status" value="1"/>
</dbReference>
<comment type="caution">
    <text evidence="3">Lacks conserved residue(s) required for the propagation of feature annotation.</text>
</comment>
<proteinExistence type="inferred from homology"/>
<organism evidence="4 5">
    <name type="scientific">Tagetes erecta</name>
    <name type="common">African marigold</name>
    <dbReference type="NCBI Taxonomy" id="13708"/>
    <lineage>
        <taxon>Eukaryota</taxon>
        <taxon>Viridiplantae</taxon>
        <taxon>Streptophyta</taxon>
        <taxon>Embryophyta</taxon>
        <taxon>Tracheophyta</taxon>
        <taxon>Spermatophyta</taxon>
        <taxon>Magnoliopsida</taxon>
        <taxon>eudicotyledons</taxon>
        <taxon>Gunneridae</taxon>
        <taxon>Pentapetalae</taxon>
        <taxon>asterids</taxon>
        <taxon>campanulids</taxon>
        <taxon>Asterales</taxon>
        <taxon>Asteraceae</taxon>
        <taxon>Asteroideae</taxon>
        <taxon>Heliantheae alliance</taxon>
        <taxon>Tageteae</taxon>
        <taxon>Tagetes</taxon>
    </lineage>
</organism>
<name>A0AAD8P3U2_TARER</name>
<protein>
    <submittedName>
        <fullName evidence="4">Uncharacterized protein</fullName>
    </submittedName>
</protein>
<keyword evidence="5" id="KW-1185">Reference proteome</keyword>
<evidence type="ECO:0000313" key="4">
    <source>
        <dbReference type="EMBL" id="KAK1432408.1"/>
    </source>
</evidence>
<dbReference type="InterPro" id="IPR005202">
    <property type="entry name" value="TF_GRAS"/>
</dbReference>
<gene>
    <name evidence="4" type="ORF">QVD17_09304</name>
</gene>
<dbReference type="Proteomes" id="UP001229421">
    <property type="component" value="Unassembled WGS sequence"/>
</dbReference>
<dbReference type="PANTHER" id="PTHR31636">
    <property type="entry name" value="OSJNBA0084A10.13 PROTEIN-RELATED"/>
    <property type="match status" value="1"/>
</dbReference>
<comment type="similarity">
    <text evidence="3">Belongs to the GRAS family.</text>
</comment>
<dbReference type="PROSITE" id="PS50985">
    <property type="entry name" value="GRAS"/>
    <property type="match status" value="1"/>
</dbReference>
<keyword evidence="1" id="KW-0805">Transcription regulation</keyword>
<evidence type="ECO:0000256" key="2">
    <source>
        <dbReference type="ARBA" id="ARBA00023163"/>
    </source>
</evidence>
<feature type="short sequence motif" description="VHIID" evidence="3">
    <location>
        <begin position="312"/>
        <end position="316"/>
    </location>
</feature>
<evidence type="ECO:0000313" key="5">
    <source>
        <dbReference type="Proteomes" id="UP001229421"/>
    </source>
</evidence>
<accession>A0AAD8P3U2</accession>
<feature type="region of interest" description="SAW" evidence="3">
    <location>
        <begin position="495"/>
        <end position="567"/>
    </location>
</feature>
<evidence type="ECO:0000256" key="3">
    <source>
        <dbReference type="PROSITE-ProRule" id="PRU01191"/>
    </source>
</evidence>
<keyword evidence="2" id="KW-0804">Transcription</keyword>
<evidence type="ECO:0000256" key="1">
    <source>
        <dbReference type="ARBA" id="ARBA00023015"/>
    </source>
</evidence>
<sequence length="567" mass="65396">MADRFIVYAEDCGGSGATMGMVAGVGGEWWSTGVLSDLLPRNFQDKKMNFIGNLNGVEKKLHLPQVLQLSCPQQDLDQVGLYGLELGNYAYDEYNHDIYSSITTHEDSSIVSIDSCFQTMLPSDTRMLCYVDDYTQEVLHEDNTSQHVEEIEEISDIELDDVLRLWADIEEMDDLPKDFSLENEGVCGDPFEESTDIPMVLQPEEVNAKGHKSLCSLLKAYGEAIEMGHRELANVLVRCVNEKVSPLGGTMERVAFSMFHSKNQIEYIKHESMKNFKLAFKVFYETFPYGRFCHFVANSAIVDAVKSYSGKLHIIDFDMGEGVQWPSMLEAIGKLKRELKLTSIRTNDHNYCFEETRNRLLDYANNCGLTLEVQDIRIEDLAWEIERSREHELLAFNCMVTLPHMGRTRNRVEVLHFVRTAKKLLSVKKGIITFGDGEDLERMNDRRDFSSFFDDYIRHYYALCQSMEIRTLENLKEARIAMESLFVWPLVSPFSCHQKWVNARGDFEFKENIGLMGWRLSKESLMEVKEMVKMLQSSYNVKVEGKYNNEMVLLWRGTSLVRVYAWK</sequence>
<dbReference type="EMBL" id="JAUHHV010000002">
    <property type="protein sequence ID" value="KAK1432408.1"/>
    <property type="molecule type" value="Genomic_DNA"/>
</dbReference>
<reference evidence="4" key="1">
    <citation type="journal article" date="2023" name="bioRxiv">
        <title>Improved chromosome-level genome assembly for marigold (Tagetes erecta).</title>
        <authorList>
            <person name="Jiang F."/>
            <person name="Yuan L."/>
            <person name="Wang S."/>
            <person name="Wang H."/>
            <person name="Xu D."/>
            <person name="Wang A."/>
            <person name="Fan W."/>
        </authorList>
    </citation>
    <scope>NUCLEOTIDE SEQUENCE</scope>
    <source>
        <strain evidence="4">WSJ</strain>
        <tissue evidence="4">Leaf</tissue>
    </source>
</reference>
<comment type="caution">
    <text evidence="4">The sequence shown here is derived from an EMBL/GenBank/DDBJ whole genome shotgun (WGS) entry which is preliminary data.</text>
</comment>